<dbReference type="AlphaFoldDB" id="A0A4V5TKN0"/>
<protein>
    <recommendedName>
        <fullName evidence="3">PD(D/E)XK endonuclease domain-containing protein</fullName>
    </recommendedName>
</protein>
<dbReference type="Proteomes" id="UP000307808">
    <property type="component" value="Unassembled WGS sequence"/>
</dbReference>
<proteinExistence type="predicted"/>
<dbReference type="EMBL" id="SZPY01000001">
    <property type="protein sequence ID" value="TKI64343.1"/>
    <property type="molecule type" value="Genomic_DNA"/>
</dbReference>
<evidence type="ECO:0008006" key="3">
    <source>
        <dbReference type="Google" id="ProtNLM"/>
    </source>
</evidence>
<gene>
    <name evidence="1" type="ORF">FC770_04150</name>
</gene>
<sequence length="181" mass="20113">MIDFWRFAMSDLRTNNVRGYLAEFLVARAVGSTGRRVEWDSWDVTAPNGTRIEVKSSGYLQAWAQAKLSTPTFRVATAYAWDAETATYSAGQGFNAHVYVFCLHTARTHEEYDPLDVAQWQFYIAPREVVEARAGSQMSLSTLERLCGQAVSYDALPAAIRGARGPLQPFRPPQDSPDAGT</sequence>
<reference evidence="1 2" key="1">
    <citation type="submission" date="2019-04" db="EMBL/GenBank/DDBJ databases">
        <authorList>
            <person name="Dong K."/>
        </authorList>
    </citation>
    <scope>NUCLEOTIDE SEQUENCE [LARGE SCALE GENOMIC DNA]</scope>
    <source>
        <strain evidence="2">dk3543</strain>
    </source>
</reference>
<evidence type="ECO:0000313" key="2">
    <source>
        <dbReference type="Proteomes" id="UP000307808"/>
    </source>
</evidence>
<comment type="caution">
    <text evidence="1">The sequence shown here is derived from an EMBL/GenBank/DDBJ whole genome shotgun (WGS) entry which is preliminary data.</text>
</comment>
<keyword evidence="2" id="KW-1185">Reference proteome</keyword>
<name>A0A4V5TKN0_9ACTN</name>
<dbReference type="OrthoDB" id="9803979at2"/>
<dbReference type="RefSeq" id="WP_137064804.1">
    <property type="nucleotide sequence ID" value="NZ_SZPY01000001.1"/>
</dbReference>
<organism evidence="1 2">
    <name type="scientific">Nocardioides jishulii</name>
    <dbReference type="NCBI Taxonomy" id="2575440"/>
    <lineage>
        <taxon>Bacteria</taxon>
        <taxon>Bacillati</taxon>
        <taxon>Actinomycetota</taxon>
        <taxon>Actinomycetes</taxon>
        <taxon>Propionibacteriales</taxon>
        <taxon>Nocardioidaceae</taxon>
        <taxon>Nocardioides</taxon>
    </lineage>
</organism>
<evidence type="ECO:0000313" key="1">
    <source>
        <dbReference type="EMBL" id="TKI64343.1"/>
    </source>
</evidence>
<accession>A0A4V5TKN0</accession>